<keyword evidence="2 8" id="KW-0808">Transferase</keyword>
<comment type="caution">
    <text evidence="8">The sequence shown here is derived from an EMBL/GenBank/DDBJ whole genome shotgun (WGS) entry which is preliminary data.</text>
</comment>
<dbReference type="PANTHER" id="PTHR30582">
    <property type="entry name" value="L,D-TRANSPEPTIDASE"/>
    <property type="match status" value="1"/>
</dbReference>
<dbReference type="Proteomes" id="UP001597542">
    <property type="component" value="Unassembled WGS sequence"/>
</dbReference>
<dbReference type="EC" id="2.-.-.-" evidence="8"/>
<name>A0ABW5IDD9_9PSEU</name>
<evidence type="ECO:0000256" key="6">
    <source>
        <dbReference type="PROSITE-ProRule" id="PRU01373"/>
    </source>
</evidence>
<reference evidence="9" key="1">
    <citation type="journal article" date="2019" name="Int. J. Syst. Evol. Microbiol.">
        <title>The Global Catalogue of Microorganisms (GCM) 10K type strain sequencing project: providing services to taxonomists for standard genome sequencing and annotation.</title>
        <authorList>
            <consortium name="The Broad Institute Genomics Platform"/>
            <consortium name="The Broad Institute Genome Sequencing Center for Infectious Disease"/>
            <person name="Wu L."/>
            <person name="Ma J."/>
        </authorList>
    </citation>
    <scope>NUCLEOTIDE SEQUENCE [LARGE SCALE GENOMIC DNA]</scope>
    <source>
        <strain evidence="9">CGMCC 4.7638</strain>
    </source>
</reference>
<feature type="active site" description="Proton donor/acceptor" evidence="6">
    <location>
        <position position="249"/>
    </location>
</feature>
<dbReference type="Pfam" id="PF03734">
    <property type="entry name" value="YkuD"/>
    <property type="match status" value="1"/>
</dbReference>
<evidence type="ECO:0000256" key="1">
    <source>
        <dbReference type="ARBA" id="ARBA00004752"/>
    </source>
</evidence>
<evidence type="ECO:0000256" key="5">
    <source>
        <dbReference type="ARBA" id="ARBA00023316"/>
    </source>
</evidence>
<dbReference type="InterPro" id="IPR050979">
    <property type="entry name" value="LD-transpeptidase"/>
</dbReference>
<dbReference type="InterPro" id="IPR005490">
    <property type="entry name" value="LD_TPept_cat_dom"/>
</dbReference>
<feature type="active site" description="Nucleophile" evidence="6">
    <location>
        <position position="265"/>
    </location>
</feature>
<keyword evidence="4 6" id="KW-0573">Peptidoglycan synthesis</keyword>
<dbReference type="InterPro" id="IPR057812">
    <property type="entry name" value="SH3_YKFC_2nd"/>
</dbReference>
<dbReference type="Gene3D" id="2.30.30.40">
    <property type="entry name" value="SH3 Domains"/>
    <property type="match status" value="1"/>
</dbReference>
<dbReference type="CDD" id="cd16913">
    <property type="entry name" value="YkuD_like"/>
    <property type="match status" value="1"/>
</dbReference>
<evidence type="ECO:0000313" key="9">
    <source>
        <dbReference type="Proteomes" id="UP001597542"/>
    </source>
</evidence>
<dbReference type="GO" id="GO:0016740">
    <property type="term" value="F:transferase activity"/>
    <property type="evidence" value="ECO:0007669"/>
    <property type="project" value="UniProtKB-KW"/>
</dbReference>
<accession>A0ABW5IDD9</accession>
<keyword evidence="5 6" id="KW-0961">Cell wall biogenesis/degradation</keyword>
<dbReference type="EMBL" id="JBHUKQ010000024">
    <property type="protein sequence ID" value="MFD2486765.1"/>
    <property type="molecule type" value="Genomic_DNA"/>
</dbReference>
<evidence type="ECO:0000256" key="3">
    <source>
        <dbReference type="ARBA" id="ARBA00022960"/>
    </source>
</evidence>
<protein>
    <submittedName>
        <fullName evidence="8">L,D-transpeptidase</fullName>
        <ecNumber evidence="8">2.-.-.-</ecNumber>
    </submittedName>
</protein>
<evidence type="ECO:0000259" key="7">
    <source>
        <dbReference type="PROSITE" id="PS52029"/>
    </source>
</evidence>
<evidence type="ECO:0000256" key="2">
    <source>
        <dbReference type="ARBA" id="ARBA00022679"/>
    </source>
</evidence>
<dbReference type="SUPFAM" id="SSF141523">
    <property type="entry name" value="L,D-transpeptidase catalytic domain-like"/>
    <property type="match status" value="1"/>
</dbReference>
<dbReference type="RefSeq" id="WP_344267021.1">
    <property type="nucleotide sequence ID" value="NZ_BAAAHV010000005.1"/>
</dbReference>
<evidence type="ECO:0000256" key="4">
    <source>
        <dbReference type="ARBA" id="ARBA00022984"/>
    </source>
</evidence>
<comment type="pathway">
    <text evidence="1 6">Cell wall biogenesis; peptidoglycan biosynthesis.</text>
</comment>
<dbReference type="PROSITE" id="PS52029">
    <property type="entry name" value="LD_TPASE"/>
    <property type="match status" value="1"/>
</dbReference>
<feature type="domain" description="L,D-TPase catalytic" evidence="7">
    <location>
        <begin position="170"/>
        <end position="289"/>
    </location>
</feature>
<sequence length="289" mass="30737">MPTLISRRPSILRTWTRRFLFVAGGFACGLLLAISVNNALNVPQSATGEGIPAPAQHTAAKITPQPVSHPESLPQATTYATIPAAPRDLNDRDAPDGTVVHPLRPIPLYRAPGAEPFAVLPVQEISSDTWLPVVAKEDGWVQVLLPSRPNGSVGWLSTQDSALTVTQTPYRIEVDRETFRLTLTHNGTAAATWTIGIGKESAPTPAGRTFVMASLTDAKQAYSPVILPLGIHSNSHETFGGGPGTAGIHTWPDPRVFGTRSSDGCVRVPADALHRLAAEVPLGTPVLIR</sequence>
<gene>
    <name evidence="8" type="ORF">ACFSUT_41290</name>
</gene>
<proteinExistence type="predicted"/>
<evidence type="ECO:0000313" key="8">
    <source>
        <dbReference type="EMBL" id="MFD2486765.1"/>
    </source>
</evidence>
<dbReference type="Gene3D" id="2.40.440.10">
    <property type="entry name" value="L,D-transpeptidase catalytic domain-like"/>
    <property type="match status" value="1"/>
</dbReference>
<dbReference type="InterPro" id="IPR038063">
    <property type="entry name" value="Transpep_catalytic_dom"/>
</dbReference>
<keyword evidence="9" id="KW-1185">Reference proteome</keyword>
<organism evidence="8 9">
    <name type="scientific">Amycolatopsis albidoflavus</name>
    <dbReference type="NCBI Taxonomy" id="102226"/>
    <lineage>
        <taxon>Bacteria</taxon>
        <taxon>Bacillati</taxon>
        <taxon>Actinomycetota</taxon>
        <taxon>Actinomycetes</taxon>
        <taxon>Pseudonocardiales</taxon>
        <taxon>Pseudonocardiaceae</taxon>
        <taxon>Amycolatopsis</taxon>
    </lineage>
</organism>
<dbReference type="Pfam" id="PF23795">
    <property type="entry name" value="SH3_YKFC_2nd"/>
    <property type="match status" value="1"/>
</dbReference>
<keyword evidence="3 6" id="KW-0133">Cell shape</keyword>